<protein>
    <submittedName>
        <fullName evidence="6">Patatin family protein</fullName>
    </submittedName>
</protein>
<dbReference type="InterPro" id="IPR037483">
    <property type="entry name" value="YjjU-like"/>
</dbReference>
<dbReference type="InterPro" id="IPR002641">
    <property type="entry name" value="PNPLA_dom"/>
</dbReference>
<evidence type="ECO:0000256" key="1">
    <source>
        <dbReference type="ARBA" id="ARBA00022801"/>
    </source>
</evidence>
<keyword evidence="3 4" id="KW-0443">Lipid metabolism</keyword>
<accession>A0A7X3BVD9</accession>
<evidence type="ECO:0000259" key="5">
    <source>
        <dbReference type="PROSITE" id="PS51635"/>
    </source>
</evidence>
<dbReference type="EMBL" id="WNBW01000004">
    <property type="protein sequence ID" value="MTU04146.1"/>
    <property type="molecule type" value="Genomic_DNA"/>
</dbReference>
<dbReference type="OrthoDB" id="9802424at2"/>
<keyword evidence="2 4" id="KW-0442">Lipid degradation</keyword>
<proteinExistence type="predicted"/>
<dbReference type="GO" id="GO:0016787">
    <property type="term" value="F:hydrolase activity"/>
    <property type="evidence" value="ECO:0007669"/>
    <property type="project" value="UniProtKB-UniRule"/>
</dbReference>
<dbReference type="SUPFAM" id="SSF52151">
    <property type="entry name" value="FabD/lysophospholipase-like"/>
    <property type="match status" value="1"/>
</dbReference>
<dbReference type="InterPro" id="IPR045943">
    <property type="entry name" value="DUF6363"/>
</dbReference>
<feature type="short sequence motif" description="DGA/G" evidence="4">
    <location>
        <begin position="175"/>
        <end position="177"/>
    </location>
</feature>
<dbReference type="GO" id="GO:0016042">
    <property type="term" value="P:lipid catabolic process"/>
    <property type="evidence" value="ECO:0007669"/>
    <property type="project" value="UniProtKB-UniRule"/>
</dbReference>
<dbReference type="Pfam" id="PF01734">
    <property type="entry name" value="Patatin"/>
    <property type="match status" value="1"/>
</dbReference>
<sequence length="298" mass="34030">MVYNIYIIDYEVSCMIVSGISLVLEGGGMRGMFSAGVFEAFMQKELIFPHIVGVSAGACNIVSYMSQQPLRTRRVIQNFVGDKRYCSLSNWLRTRSLFGFDFILKELPQNLLPFDYEAFRKYPGQLYVGTTDVITGKPVWYTQGDMDKDFLPLRASASLPFFAPVVTIGGHKLLDGAIVEPIPISKSIADGYQKFVIVLTRNAGYRKKHPVPQYLLRLVYKHYPKLWETMARRPDLYNDQLAFAEQLEQDGKAVIIRPTVPLKIGRLDQKPQQLLKLHDHGIECGLAKFHEIMQLYRK</sequence>
<dbReference type="CDD" id="cd07208">
    <property type="entry name" value="Pat_hypo_Ecoli_yjju_like"/>
    <property type="match status" value="1"/>
</dbReference>
<dbReference type="EMBL" id="WNBM01000004">
    <property type="protein sequence ID" value="MTT76082.1"/>
    <property type="molecule type" value="Genomic_DNA"/>
</dbReference>
<evidence type="ECO:0000313" key="9">
    <source>
        <dbReference type="Proteomes" id="UP000484547"/>
    </source>
</evidence>
<evidence type="ECO:0000313" key="7">
    <source>
        <dbReference type="EMBL" id="MTU04146.1"/>
    </source>
</evidence>
<organism evidence="6 9">
    <name type="scientific">Phascolarctobacterium faecium</name>
    <dbReference type="NCBI Taxonomy" id="33025"/>
    <lineage>
        <taxon>Bacteria</taxon>
        <taxon>Bacillati</taxon>
        <taxon>Bacillota</taxon>
        <taxon>Negativicutes</taxon>
        <taxon>Acidaminococcales</taxon>
        <taxon>Acidaminococcaceae</taxon>
        <taxon>Phascolarctobacterium</taxon>
    </lineage>
</organism>
<keyword evidence="1 4" id="KW-0378">Hydrolase</keyword>
<comment type="caution">
    <text evidence="6">The sequence shown here is derived from an EMBL/GenBank/DDBJ whole genome shotgun (WGS) entry which is preliminary data.</text>
</comment>
<name>A0A7X3BVD9_9FIRM</name>
<reference evidence="8 9" key="1">
    <citation type="journal article" date="2019" name="Nat. Med.">
        <title>A library of human gut bacterial isolates paired with longitudinal multiomics data enables mechanistic microbiome research.</title>
        <authorList>
            <person name="Poyet M."/>
            <person name="Groussin M."/>
            <person name="Gibbons S.M."/>
            <person name="Avila-Pacheco J."/>
            <person name="Jiang X."/>
            <person name="Kearney S.M."/>
            <person name="Perrotta A.R."/>
            <person name="Berdy B."/>
            <person name="Zhao S."/>
            <person name="Lieberman T.D."/>
            <person name="Swanson P.K."/>
            <person name="Smith M."/>
            <person name="Roesemann S."/>
            <person name="Alexander J.E."/>
            <person name="Rich S.A."/>
            <person name="Livny J."/>
            <person name="Vlamakis H."/>
            <person name="Clish C."/>
            <person name="Bullock K."/>
            <person name="Deik A."/>
            <person name="Scott J."/>
            <person name="Pierce K.A."/>
            <person name="Xavier R.J."/>
            <person name="Alm E.J."/>
        </authorList>
    </citation>
    <scope>NUCLEOTIDE SEQUENCE [LARGE SCALE GENOMIC DNA]</scope>
    <source>
        <strain evidence="6 9">BIOML-A13</strain>
        <strain evidence="7 8">BIOML-A3</strain>
    </source>
</reference>
<dbReference type="PANTHER" id="PTHR14226">
    <property type="entry name" value="NEUROPATHY TARGET ESTERASE/SWISS CHEESE D.MELANOGASTER"/>
    <property type="match status" value="1"/>
</dbReference>
<evidence type="ECO:0000256" key="3">
    <source>
        <dbReference type="ARBA" id="ARBA00023098"/>
    </source>
</evidence>
<dbReference type="Pfam" id="PF19890">
    <property type="entry name" value="DUF6363"/>
    <property type="match status" value="1"/>
</dbReference>
<evidence type="ECO:0000313" key="8">
    <source>
        <dbReference type="Proteomes" id="UP000443070"/>
    </source>
</evidence>
<evidence type="ECO:0000256" key="2">
    <source>
        <dbReference type="ARBA" id="ARBA00022963"/>
    </source>
</evidence>
<dbReference type="InterPro" id="IPR050301">
    <property type="entry name" value="NTE"/>
</dbReference>
<dbReference type="AlphaFoldDB" id="A0A7X3BVD9"/>
<feature type="short sequence motif" description="GXGXXG" evidence="4">
    <location>
        <begin position="26"/>
        <end position="31"/>
    </location>
</feature>
<evidence type="ECO:0000313" key="6">
    <source>
        <dbReference type="EMBL" id="MTT76082.1"/>
    </source>
</evidence>
<dbReference type="Proteomes" id="UP000484547">
    <property type="component" value="Unassembled WGS sequence"/>
</dbReference>
<dbReference type="Gene3D" id="3.40.1090.10">
    <property type="entry name" value="Cytosolic phospholipase A2 catalytic domain"/>
    <property type="match status" value="2"/>
</dbReference>
<feature type="short sequence motif" description="GXSXG" evidence="4">
    <location>
        <begin position="53"/>
        <end position="57"/>
    </location>
</feature>
<feature type="domain" description="PNPLA" evidence="5">
    <location>
        <begin position="22"/>
        <end position="188"/>
    </location>
</feature>
<dbReference type="PROSITE" id="PS51635">
    <property type="entry name" value="PNPLA"/>
    <property type="match status" value="1"/>
</dbReference>
<gene>
    <name evidence="6" type="ORF">GMD11_07385</name>
    <name evidence="7" type="ORF">GMD18_07040</name>
</gene>
<keyword evidence="8" id="KW-1185">Reference proteome</keyword>
<dbReference type="PANTHER" id="PTHR14226:SF25">
    <property type="entry name" value="PHOSPHOESTERASE"/>
    <property type="match status" value="1"/>
</dbReference>
<evidence type="ECO:0000256" key="4">
    <source>
        <dbReference type="PROSITE-ProRule" id="PRU01161"/>
    </source>
</evidence>
<feature type="active site" description="Proton acceptor" evidence="4">
    <location>
        <position position="175"/>
    </location>
</feature>
<dbReference type="InterPro" id="IPR016035">
    <property type="entry name" value="Acyl_Trfase/lysoPLipase"/>
</dbReference>
<feature type="active site" description="Nucleophile" evidence="4">
    <location>
        <position position="55"/>
    </location>
</feature>
<dbReference type="Proteomes" id="UP000443070">
    <property type="component" value="Unassembled WGS sequence"/>
</dbReference>